<organism evidence="5 6">
    <name type="scientific">Stakelama pacifica</name>
    <dbReference type="NCBI Taxonomy" id="517720"/>
    <lineage>
        <taxon>Bacteria</taxon>
        <taxon>Pseudomonadati</taxon>
        <taxon>Pseudomonadota</taxon>
        <taxon>Alphaproteobacteria</taxon>
        <taxon>Sphingomonadales</taxon>
        <taxon>Sphingomonadaceae</taxon>
        <taxon>Stakelama</taxon>
    </lineage>
</organism>
<feature type="region of interest" description="Disordered" evidence="1">
    <location>
        <begin position="858"/>
        <end position="891"/>
    </location>
</feature>
<dbReference type="AlphaFoldDB" id="A0A4R6FBP5"/>
<dbReference type="InterPro" id="IPR048330">
    <property type="entry name" value="PcRGLX/YetA_2nd"/>
</dbReference>
<dbReference type="Pfam" id="PF19501">
    <property type="entry name" value="PcRGLX_1st"/>
    <property type="match status" value="1"/>
</dbReference>
<proteinExistence type="predicted"/>
<dbReference type="RefSeq" id="WP_229668332.1">
    <property type="nucleotide sequence ID" value="NZ_SNWD01000016.1"/>
</dbReference>
<evidence type="ECO:0008006" key="7">
    <source>
        <dbReference type="Google" id="ProtNLM"/>
    </source>
</evidence>
<dbReference type="PROSITE" id="PS51318">
    <property type="entry name" value="TAT"/>
    <property type="match status" value="1"/>
</dbReference>
<accession>A0A4R6FBP5</accession>
<dbReference type="PANTHER" id="PTHR40081">
    <property type="entry name" value="CONCANAVALIN A-LIKE LECTIN/GLUCANASE"/>
    <property type="match status" value="1"/>
</dbReference>
<reference evidence="5 6" key="1">
    <citation type="submission" date="2019-03" db="EMBL/GenBank/DDBJ databases">
        <title>Genomic Encyclopedia of Type Strains, Phase IV (KMG-IV): sequencing the most valuable type-strain genomes for metagenomic binning, comparative biology and taxonomic classification.</title>
        <authorList>
            <person name="Goeker M."/>
        </authorList>
    </citation>
    <scope>NUCLEOTIDE SEQUENCE [LARGE SCALE GENOMIC DNA]</scope>
    <source>
        <strain evidence="5 6">DSM 25059</strain>
    </source>
</reference>
<evidence type="ECO:0000313" key="5">
    <source>
        <dbReference type="EMBL" id="TDN78601.1"/>
    </source>
</evidence>
<dbReference type="InterPro" id="IPR048331">
    <property type="entry name" value="PcRGLX/YetA_3rd"/>
</dbReference>
<feature type="domain" description="PcRGLX/YetA-like N-terminal RIFT barrel" evidence="2">
    <location>
        <begin position="36"/>
        <end position="107"/>
    </location>
</feature>
<comment type="caution">
    <text evidence="5">The sequence shown here is derived from an EMBL/GenBank/DDBJ whole genome shotgun (WGS) entry which is preliminary data.</text>
</comment>
<dbReference type="PANTHER" id="PTHR40081:SF1">
    <property type="entry name" value="TAT PATHWAY SIGNAL SEQUENCE DOMAIN PROTEIN"/>
    <property type="match status" value="1"/>
</dbReference>
<dbReference type="Proteomes" id="UP000295493">
    <property type="component" value="Unassembled WGS sequence"/>
</dbReference>
<protein>
    <recommendedName>
        <fullName evidence="7">Tat pathway signal sequence domain protein</fullName>
    </recommendedName>
</protein>
<feature type="domain" description="PcRGLX/YetA-like central beta-sandwich" evidence="3">
    <location>
        <begin position="124"/>
        <end position="475"/>
    </location>
</feature>
<feature type="compositionally biased region" description="Low complexity" evidence="1">
    <location>
        <begin position="871"/>
        <end position="886"/>
    </location>
</feature>
<evidence type="ECO:0000259" key="2">
    <source>
        <dbReference type="Pfam" id="PF19501"/>
    </source>
</evidence>
<sequence>MTMTRRDSLKTALLGSAGLTLPFRLDAMPRGDFAPAPVRWIDGDAPALHAGQTFGVAWPQGALTDKAPLTVRAAEGATVPSQSWITARWPDGSVKWSAHAIPADVAPGALTVDKGRAAAPNQPVTVEETDDEVVFTMGDRRWRIARSGPALIREARMGDKRVMGAVTLVGASRTAPEGGSETPFQSRIDSVAVEQRGPVRAVVKITGHHVAADRAWLPFVVRLYGYAGSAGLRIVHSFVFDGDPSRDFLSALGLRAEVPMAAAPLYDRHVRFATDGQTFAEGVRPLTGLRRDPGAAFRSAQVAGRAVPPLEQMAPAVRDTLERIPAWGEFRLEQPNANGWTITKRTAPEMGWINADQGHRAPGLAYVGSVDGGVAVGMRYFWERHPSALHITGAGGDAAALTAWLWSPEAPAMDMRPYHGTMGMEGYDAQNEGLSITYEDYEPGWDDACGIARTSEMMLWAFPATPETDTLTQLAAMQAQPPQLMVAPDHLVTARVFGDWGLPDRSTATRAIIETQLVNLIDFYADEVDRRGWYGFWDHGDVMHSYDSDRHRWRYDIGGFAWDNSELSTDLWLWYQVLRTGDARTWRLAEAMTRHTGEVDVYHLGRFKGLGTRHGVQHWSDSSKQPRISNATYRRPFYYLTADERVGDLMHDLITSDETLTHVEIGRKVPGVRKPQLPPGTIEMAFGTTWCPLAAAWLTEWERTGDTRWRDLILAGLESIGRLPHGWMTGSAPFDLATGRFIDQNRGISLSHLNAVFGAVEISSELIRLLDVPRYRAAWLQYCRWYNAPKSEYLAKFGPPFGPRNLKEGHSRLAAYAACQEHDPALARRAAGELCRAMQGWVSGPAIRAIWSKALSNGRGFRPTHRRNGASPRSRISRSSPPRSMPNQFRAGTSDRFRGAVFWFSNRHAPRLQPFKPSSGRRKYNKDVGRLATMLQAGHV</sequence>
<dbReference type="InterPro" id="IPR045793">
    <property type="entry name" value="PcRGLX/YetA-like"/>
</dbReference>
<evidence type="ECO:0000259" key="3">
    <source>
        <dbReference type="Pfam" id="PF21345"/>
    </source>
</evidence>
<dbReference type="Pfam" id="PF21346">
    <property type="entry name" value="PcRGLX_3rd"/>
    <property type="match status" value="1"/>
</dbReference>
<name>A0A4R6FBP5_9SPHN</name>
<evidence type="ECO:0000313" key="6">
    <source>
        <dbReference type="Proteomes" id="UP000295493"/>
    </source>
</evidence>
<evidence type="ECO:0000259" key="4">
    <source>
        <dbReference type="Pfam" id="PF21346"/>
    </source>
</evidence>
<dbReference type="Pfam" id="PF21345">
    <property type="entry name" value="PcRGLX_2nd"/>
    <property type="match status" value="1"/>
</dbReference>
<gene>
    <name evidence="5" type="ORF">EV664_11644</name>
</gene>
<keyword evidence="6" id="KW-1185">Reference proteome</keyword>
<evidence type="ECO:0000256" key="1">
    <source>
        <dbReference type="SAM" id="MobiDB-lite"/>
    </source>
</evidence>
<dbReference type="EMBL" id="SNWD01000016">
    <property type="protein sequence ID" value="TDN78601.1"/>
    <property type="molecule type" value="Genomic_DNA"/>
</dbReference>
<dbReference type="InterPro" id="IPR048329">
    <property type="entry name" value="PcRGLX_1st"/>
</dbReference>
<dbReference type="InterPro" id="IPR006311">
    <property type="entry name" value="TAT_signal"/>
</dbReference>
<feature type="domain" description="PcRGLX/YetA-like C-terminal alpha/alpha toroid" evidence="4">
    <location>
        <begin position="481"/>
        <end position="841"/>
    </location>
</feature>